<dbReference type="Proteomes" id="UP001596296">
    <property type="component" value="Unassembled WGS sequence"/>
</dbReference>
<dbReference type="EMBL" id="JBHSXL010000013">
    <property type="protein sequence ID" value="MFC6893803.1"/>
    <property type="molecule type" value="Genomic_DNA"/>
</dbReference>
<feature type="region of interest" description="Disordered" evidence="1">
    <location>
        <begin position="53"/>
        <end position="76"/>
    </location>
</feature>
<accession>A0ABD5V184</accession>
<evidence type="ECO:0000256" key="1">
    <source>
        <dbReference type="SAM" id="MobiDB-lite"/>
    </source>
</evidence>
<comment type="caution">
    <text evidence="2">The sequence shown here is derived from an EMBL/GenBank/DDBJ whole genome shotgun (WGS) entry which is preliminary data.</text>
</comment>
<evidence type="ECO:0000313" key="2">
    <source>
        <dbReference type="EMBL" id="MFC6893803.1"/>
    </source>
</evidence>
<dbReference type="RefSeq" id="WP_379746260.1">
    <property type="nucleotide sequence ID" value="NZ_JBHSVN010000001.1"/>
</dbReference>
<evidence type="ECO:0000313" key="3">
    <source>
        <dbReference type="Proteomes" id="UP001596296"/>
    </source>
</evidence>
<proteinExistence type="predicted"/>
<dbReference type="AlphaFoldDB" id="A0ABD5V184"/>
<name>A0ABD5V184_9EURY</name>
<gene>
    <name evidence="2" type="ORF">ACFQE9_14495</name>
</gene>
<reference evidence="2 3" key="1">
    <citation type="journal article" date="2019" name="Int. J. Syst. Evol. Microbiol.">
        <title>The Global Catalogue of Microorganisms (GCM) 10K type strain sequencing project: providing services to taxonomists for standard genome sequencing and annotation.</title>
        <authorList>
            <consortium name="The Broad Institute Genomics Platform"/>
            <consortium name="The Broad Institute Genome Sequencing Center for Infectious Disease"/>
            <person name="Wu L."/>
            <person name="Ma J."/>
        </authorList>
    </citation>
    <scope>NUCLEOTIDE SEQUENCE [LARGE SCALE GENOMIC DNA]</scope>
    <source>
        <strain evidence="2 3">SKJ47</strain>
    </source>
</reference>
<keyword evidence="3" id="KW-1185">Reference proteome</keyword>
<sequence>MSGDTRDPRRAIEEFLEDADVTLGEYDQGYADADATLSVLEGHIDALRDVLEENVDANGDGDGDANGDGDVDRDDG</sequence>
<organism evidence="2 3">
    <name type="scientific">Halopenitus salinus</name>
    <dbReference type="NCBI Taxonomy" id="1198295"/>
    <lineage>
        <taxon>Archaea</taxon>
        <taxon>Methanobacteriati</taxon>
        <taxon>Methanobacteriota</taxon>
        <taxon>Stenosarchaea group</taxon>
        <taxon>Halobacteria</taxon>
        <taxon>Halobacteriales</taxon>
        <taxon>Haloferacaceae</taxon>
        <taxon>Halopenitus</taxon>
    </lineage>
</organism>
<protein>
    <submittedName>
        <fullName evidence="2">Uncharacterized protein</fullName>
    </submittedName>
</protein>